<dbReference type="CDD" id="cd07153">
    <property type="entry name" value="Fur_like"/>
    <property type="match status" value="1"/>
</dbReference>
<feature type="binding site" evidence="7">
    <location>
        <position position="103"/>
    </location>
    <ligand>
        <name>Zn(2+)</name>
        <dbReference type="ChEBI" id="CHEBI:29105"/>
    </ligand>
</feature>
<keyword evidence="10" id="KW-1185">Reference proteome</keyword>
<dbReference type="GO" id="GO:0045892">
    <property type="term" value="P:negative regulation of DNA-templated transcription"/>
    <property type="evidence" value="ECO:0007669"/>
    <property type="project" value="TreeGrafter"/>
</dbReference>
<reference evidence="9 10" key="1">
    <citation type="submission" date="2017-05" db="EMBL/GenBank/DDBJ databases">
        <authorList>
            <person name="Song R."/>
            <person name="Chenine A.L."/>
            <person name="Ruprecht R.M."/>
        </authorList>
    </citation>
    <scope>NUCLEOTIDE SEQUENCE [LARGE SCALE GENOMIC DNA]</scope>
    <source>
        <strain evidence="9">SW32</strain>
    </source>
</reference>
<dbReference type="PANTHER" id="PTHR33202:SF6">
    <property type="entry name" value="ZINC UPTAKE REGULATION PROTEIN"/>
    <property type="match status" value="1"/>
</dbReference>
<gene>
    <name evidence="8" type="primary">fur</name>
    <name evidence="9" type="ORF">B9H00_00255</name>
</gene>
<evidence type="ECO:0000256" key="2">
    <source>
        <dbReference type="ARBA" id="ARBA00022491"/>
    </source>
</evidence>
<dbReference type="GO" id="GO:0005829">
    <property type="term" value="C:cytosol"/>
    <property type="evidence" value="ECO:0007669"/>
    <property type="project" value="TreeGrafter"/>
</dbReference>
<evidence type="ECO:0000256" key="7">
    <source>
        <dbReference type="PIRSR" id="PIRSR602481-1"/>
    </source>
</evidence>
<comment type="subcellular location">
    <subcellularLocation>
        <location evidence="8">Cytoplasm</location>
    </subcellularLocation>
</comment>
<comment type="similarity">
    <text evidence="1 8">Belongs to the Fur family.</text>
</comment>
<comment type="cofactor">
    <cofactor evidence="7">
        <name>Zn(2+)</name>
        <dbReference type="ChEBI" id="CHEBI:29105"/>
    </cofactor>
    <text evidence="7">Binds 1 zinc ion per subunit.</text>
</comment>
<dbReference type="AlphaFoldDB" id="A0A240UKN5"/>
<feature type="binding site" evidence="7">
    <location>
        <position position="143"/>
    </location>
    <ligand>
        <name>Zn(2+)</name>
        <dbReference type="ChEBI" id="CHEBI:29105"/>
    </ligand>
</feature>
<protein>
    <recommendedName>
        <fullName evidence="8">Ferric uptake regulation protein</fullName>
    </recommendedName>
</protein>
<dbReference type="GO" id="GO:0003700">
    <property type="term" value="F:DNA-binding transcription factor activity"/>
    <property type="evidence" value="ECO:0007669"/>
    <property type="project" value="UniProtKB-UniRule"/>
</dbReference>
<feature type="binding site" evidence="7">
    <location>
        <position position="140"/>
    </location>
    <ligand>
        <name>Zn(2+)</name>
        <dbReference type="ChEBI" id="CHEBI:29105"/>
    </ligand>
</feature>
<keyword evidence="8" id="KW-0963">Cytoplasm</keyword>
<evidence type="ECO:0000256" key="1">
    <source>
        <dbReference type="ARBA" id="ARBA00007957"/>
    </source>
</evidence>
<comment type="subunit">
    <text evidence="8">Homodimer.</text>
</comment>
<dbReference type="PANTHER" id="PTHR33202">
    <property type="entry name" value="ZINC UPTAKE REGULATION PROTEIN"/>
    <property type="match status" value="1"/>
</dbReference>
<evidence type="ECO:0000313" key="10">
    <source>
        <dbReference type="Proteomes" id="UP000194457"/>
    </source>
</evidence>
<dbReference type="RefSeq" id="WP_086898961.1">
    <property type="nucleotide sequence ID" value="NZ_CP021358.1"/>
</dbReference>
<keyword evidence="6 8" id="KW-0804">Transcription</keyword>
<keyword evidence="8" id="KW-0408">Iron</keyword>
<dbReference type="InterPro" id="IPR036390">
    <property type="entry name" value="WH_DNA-bd_sf"/>
</dbReference>
<dbReference type="KEGG" id="kma:B9H00_00255"/>
<dbReference type="Proteomes" id="UP000194457">
    <property type="component" value="Chromosome"/>
</dbReference>
<evidence type="ECO:0000256" key="8">
    <source>
        <dbReference type="RuleBase" id="RU364037"/>
    </source>
</evidence>
<dbReference type="Gene3D" id="1.10.10.10">
    <property type="entry name" value="Winged helix-like DNA-binding domain superfamily/Winged helix DNA-binding domain"/>
    <property type="match status" value="1"/>
</dbReference>
<accession>A0A240UKN5</accession>
<dbReference type="Gene3D" id="3.30.1490.190">
    <property type="match status" value="1"/>
</dbReference>
<evidence type="ECO:0000313" key="9">
    <source>
        <dbReference type="EMBL" id="ART61686.1"/>
    </source>
</evidence>
<proteinExistence type="inferred from homology"/>
<dbReference type="GO" id="GO:0000976">
    <property type="term" value="F:transcription cis-regulatory region binding"/>
    <property type="evidence" value="ECO:0007669"/>
    <property type="project" value="TreeGrafter"/>
</dbReference>
<evidence type="ECO:0000256" key="3">
    <source>
        <dbReference type="ARBA" id="ARBA00022833"/>
    </source>
</evidence>
<sequence>MPDVSSLLRMAEERCHDNDVRFTPIRRRVFEIISTHSSGLKAYELLDLLSNEHASARPPTVYRALDFLLEQGLVHRIESLNAYVACPCPDHARGFQLMICRHCGLVEEMHDHDTMHRLEKTAAGHGFLIERQTIELSGVCQKCQLSR</sequence>
<name>A0A240UKN5_9GAMM</name>
<keyword evidence="2 8" id="KW-0678">Repressor</keyword>
<dbReference type="InterPro" id="IPR002481">
    <property type="entry name" value="FUR"/>
</dbReference>
<evidence type="ECO:0000256" key="5">
    <source>
        <dbReference type="ARBA" id="ARBA00023125"/>
    </source>
</evidence>
<dbReference type="SUPFAM" id="SSF46785">
    <property type="entry name" value="Winged helix' DNA-binding domain"/>
    <property type="match status" value="1"/>
</dbReference>
<dbReference type="Pfam" id="PF01475">
    <property type="entry name" value="FUR"/>
    <property type="match status" value="1"/>
</dbReference>
<keyword evidence="7 8" id="KW-0479">Metal-binding</keyword>
<dbReference type="InterPro" id="IPR043135">
    <property type="entry name" value="Fur_C"/>
</dbReference>
<dbReference type="EMBL" id="CP021358">
    <property type="protein sequence ID" value="ART61686.1"/>
    <property type="molecule type" value="Genomic_DNA"/>
</dbReference>
<keyword evidence="5 8" id="KW-0238">DNA-binding</keyword>
<dbReference type="GO" id="GO:1900376">
    <property type="term" value="P:regulation of secondary metabolite biosynthetic process"/>
    <property type="evidence" value="ECO:0007669"/>
    <property type="project" value="TreeGrafter"/>
</dbReference>
<organism evidence="9 10">
    <name type="scientific">Kushneria marisflavi</name>
    <dbReference type="NCBI Taxonomy" id="157779"/>
    <lineage>
        <taxon>Bacteria</taxon>
        <taxon>Pseudomonadati</taxon>
        <taxon>Pseudomonadota</taxon>
        <taxon>Gammaproteobacteria</taxon>
        <taxon>Oceanospirillales</taxon>
        <taxon>Halomonadaceae</taxon>
        <taxon>Kushneria</taxon>
    </lineage>
</organism>
<dbReference type="InterPro" id="IPR036388">
    <property type="entry name" value="WH-like_DNA-bd_sf"/>
</dbReference>
<feature type="binding site" evidence="7">
    <location>
        <position position="100"/>
    </location>
    <ligand>
        <name>Zn(2+)</name>
        <dbReference type="ChEBI" id="CHEBI:29105"/>
    </ligand>
</feature>
<keyword evidence="3 7" id="KW-0862">Zinc</keyword>
<dbReference type="OrthoDB" id="9801127at2"/>
<dbReference type="GO" id="GO:0008270">
    <property type="term" value="F:zinc ion binding"/>
    <property type="evidence" value="ECO:0007669"/>
    <property type="project" value="TreeGrafter"/>
</dbReference>
<evidence type="ECO:0000256" key="6">
    <source>
        <dbReference type="ARBA" id="ARBA00023163"/>
    </source>
</evidence>
<keyword evidence="4 8" id="KW-0805">Transcription regulation</keyword>
<evidence type="ECO:0000256" key="4">
    <source>
        <dbReference type="ARBA" id="ARBA00023015"/>
    </source>
</evidence>